<keyword evidence="6" id="KW-0418">Kinase</keyword>
<proteinExistence type="predicted"/>
<dbReference type="SUPFAM" id="SSF47384">
    <property type="entry name" value="Homodimeric domain of signal transducing histidine kinase"/>
    <property type="match status" value="1"/>
</dbReference>
<dbReference type="AlphaFoldDB" id="A0A290QAZ2"/>
<keyword evidence="4 7" id="KW-0597">Phosphoprotein</keyword>
<keyword evidence="9" id="KW-0472">Membrane</keyword>
<dbReference type="InterPro" id="IPR004358">
    <property type="entry name" value="Sig_transdc_His_kin-like_C"/>
</dbReference>
<evidence type="ECO:0000256" key="4">
    <source>
        <dbReference type="ARBA" id="ARBA00022553"/>
    </source>
</evidence>
<comment type="subcellular location">
    <subcellularLocation>
        <location evidence="2">Membrane</location>
    </subcellularLocation>
</comment>
<feature type="domain" description="Response regulatory" evidence="11">
    <location>
        <begin position="622"/>
        <end position="738"/>
    </location>
</feature>
<name>A0A290QAZ2_9BACT</name>
<dbReference type="SMART" id="SM00388">
    <property type="entry name" value="HisKA"/>
    <property type="match status" value="1"/>
</dbReference>
<dbReference type="Proteomes" id="UP000217265">
    <property type="component" value="Chromosome"/>
</dbReference>
<dbReference type="InterPro" id="IPR003660">
    <property type="entry name" value="HAMP_dom"/>
</dbReference>
<dbReference type="SUPFAM" id="SSF55874">
    <property type="entry name" value="ATPase domain of HSP90 chaperone/DNA topoisomerase II/histidine kinase"/>
    <property type="match status" value="1"/>
</dbReference>
<dbReference type="SUPFAM" id="SSF52172">
    <property type="entry name" value="CheY-like"/>
    <property type="match status" value="1"/>
</dbReference>
<evidence type="ECO:0000313" key="14">
    <source>
        <dbReference type="Proteomes" id="UP000217265"/>
    </source>
</evidence>
<reference evidence="13 14" key="1">
    <citation type="submission" date="2017-09" db="EMBL/GenBank/DDBJ databases">
        <title>Complete genome sequence of Verrucomicrobial strain HZ-65, isolated from freshwater.</title>
        <authorList>
            <person name="Choi A."/>
        </authorList>
    </citation>
    <scope>NUCLEOTIDE SEQUENCE [LARGE SCALE GENOMIC DNA]</scope>
    <source>
        <strain evidence="13 14">HZ-65</strain>
    </source>
</reference>
<dbReference type="InterPro" id="IPR007892">
    <property type="entry name" value="CHASE4"/>
</dbReference>
<dbReference type="PROSITE" id="PS50885">
    <property type="entry name" value="HAMP"/>
    <property type="match status" value="1"/>
</dbReference>
<dbReference type="PROSITE" id="PS50110">
    <property type="entry name" value="RESPONSE_REGULATORY"/>
    <property type="match status" value="1"/>
</dbReference>
<dbReference type="EC" id="2.7.13.3" evidence="3"/>
<feature type="modified residue" description="4-aspartylphosphate" evidence="7">
    <location>
        <position position="673"/>
    </location>
</feature>
<dbReference type="Gene3D" id="6.10.340.10">
    <property type="match status" value="1"/>
</dbReference>
<dbReference type="KEGG" id="vbh:CMV30_17600"/>
<dbReference type="Gene3D" id="1.10.287.130">
    <property type="match status" value="1"/>
</dbReference>
<dbReference type="Pfam" id="PF00072">
    <property type="entry name" value="Response_reg"/>
    <property type="match status" value="1"/>
</dbReference>
<dbReference type="SMART" id="SM00387">
    <property type="entry name" value="HATPase_c"/>
    <property type="match status" value="1"/>
</dbReference>
<evidence type="ECO:0000256" key="3">
    <source>
        <dbReference type="ARBA" id="ARBA00012438"/>
    </source>
</evidence>
<sequence length="749" mass="80704">MLVGTRFAAVRGFEQLEEQEALRTAGRLKKLVHASLGDLGRSARDFAVWDELAAAVARGDTGLIEKYFAYDISANARWSTFAVVKSGGQVLFARSCETEEQALLPLRSAMTAALLELPDLREPEKIAGTQQHTALLDGELHQIAYTAIRPMTKDQAPTGTLVVCRRMDERFCERVSMMLDAPVRLVFAAGSMAKAERENDFVVQDENGEMAGCTVLSDWRDRPVAVLRITHHARFREQSDRFIALLMAVLVGGAVLLCVLIDRLLLSRLIGRLARIGGGLQRIQQGGSLSDRLEVDGGDEITTLSQETNRLLASVQASHQALERANAEMQQRVAERTAALADANAALEADIAERIKAEQEREQLREQLIRAQKMEAVGTLAGGIAHDFNNILTGILGHAQLLSGALKPGSAEESNLKQVVTAAERAAALVKKILAFSRQTPGERRLVTVSQVAGEALSLLRAGLPAGIEIRCQADTDEDVVNADPTQLHQVFMNLGTNASHAIGAQGGVLEVRIELSKIKNPYLELVPGEYVLITVRDSGCGMSAEVISRIFDPFFSTKPVNEGTGLGLAVVHGIVLDHGGAIDVDSRVGGGTSFRIWLPAARSKADAPELAPSAPLKGNERILLVDDEEIVRSVLEKGLQRLGYRVTAESSGQAALARFHAAPDDFDLVITDQTMPLMSGLQLTAALHKVRADLPVVLATGYSPEVSGRDAAGLGLAGIVGKPMHFTELTQIMRRALNNKSRPAMAGQ</sequence>
<evidence type="ECO:0000259" key="11">
    <source>
        <dbReference type="PROSITE" id="PS50110"/>
    </source>
</evidence>
<dbReference type="Pfam" id="PF05228">
    <property type="entry name" value="CHASE4"/>
    <property type="match status" value="1"/>
</dbReference>
<evidence type="ECO:0000256" key="9">
    <source>
        <dbReference type="SAM" id="Phobius"/>
    </source>
</evidence>
<evidence type="ECO:0000259" key="12">
    <source>
        <dbReference type="PROSITE" id="PS50885"/>
    </source>
</evidence>
<evidence type="ECO:0000256" key="5">
    <source>
        <dbReference type="ARBA" id="ARBA00022679"/>
    </source>
</evidence>
<dbReference type="InterPro" id="IPR036890">
    <property type="entry name" value="HATPase_C_sf"/>
</dbReference>
<dbReference type="InterPro" id="IPR005467">
    <property type="entry name" value="His_kinase_dom"/>
</dbReference>
<evidence type="ECO:0000256" key="1">
    <source>
        <dbReference type="ARBA" id="ARBA00000085"/>
    </source>
</evidence>
<dbReference type="CDD" id="cd00082">
    <property type="entry name" value="HisKA"/>
    <property type="match status" value="1"/>
</dbReference>
<gene>
    <name evidence="13" type="ORF">CMV30_17600</name>
</gene>
<keyword evidence="9" id="KW-0812">Transmembrane</keyword>
<evidence type="ECO:0000259" key="10">
    <source>
        <dbReference type="PROSITE" id="PS50109"/>
    </source>
</evidence>
<dbReference type="SMART" id="SM00304">
    <property type="entry name" value="HAMP"/>
    <property type="match status" value="1"/>
</dbReference>
<feature type="domain" description="Histidine kinase" evidence="10">
    <location>
        <begin position="383"/>
        <end position="603"/>
    </location>
</feature>
<dbReference type="Pfam" id="PF00512">
    <property type="entry name" value="HisKA"/>
    <property type="match status" value="1"/>
</dbReference>
<feature type="domain" description="HAMP" evidence="12">
    <location>
        <begin position="267"/>
        <end position="320"/>
    </location>
</feature>
<dbReference type="InterPro" id="IPR011006">
    <property type="entry name" value="CheY-like_superfamily"/>
</dbReference>
<evidence type="ECO:0000256" key="7">
    <source>
        <dbReference type="PROSITE-ProRule" id="PRU00169"/>
    </source>
</evidence>
<dbReference type="PANTHER" id="PTHR43065:SF42">
    <property type="entry name" value="TWO-COMPONENT SENSOR PPRA"/>
    <property type="match status" value="1"/>
</dbReference>
<dbReference type="PRINTS" id="PR00344">
    <property type="entry name" value="BCTRLSENSOR"/>
</dbReference>
<dbReference type="RefSeq" id="WP_096057242.1">
    <property type="nucleotide sequence ID" value="NZ_CP023344.1"/>
</dbReference>
<organism evidence="13 14">
    <name type="scientific">Nibricoccus aquaticus</name>
    <dbReference type="NCBI Taxonomy" id="2576891"/>
    <lineage>
        <taxon>Bacteria</taxon>
        <taxon>Pseudomonadati</taxon>
        <taxon>Verrucomicrobiota</taxon>
        <taxon>Opitutia</taxon>
        <taxon>Opitutales</taxon>
        <taxon>Opitutaceae</taxon>
        <taxon>Nibricoccus</taxon>
    </lineage>
</organism>
<dbReference type="SMART" id="SM00448">
    <property type="entry name" value="REC"/>
    <property type="match status" value="1"/>
</dbReference>
<keyword evidence="14" id="KW-1185">Reference proteome</keyword>
<evidence type="ECO:0000256" key="2">
    <source>
        <dbReference type="ARBA" id="ARBA00004370"/>
    </source>
</evidence>
<dbReference type="OrthoDB" id="9784397at2"/>
<dbReference type="Gene3D" id="3.30.565.10">
    <property type="entry name" value="Histidine kinase-like ATPase, C-terminal domain"/>
    <property type="match status" value="1"/>
</dbReference>
<feature type="transmembrane region" description="Helical" evidence="9">
    <location>
        <begin position="242"/>
        <end position="266"/>
    </location>
</feature>
<feature type="coiled-coil region" evidence="8">
    <location>
        <begin position="312"/>
        <end position="377"/>
    </location>
</feature>
<dbReference type="EMBL" id="CP023344">
    <property type="protein sequence ID" value="ATC65613.1"/>
    <property type="molecule type" value="Genomic_DNA"/>
</dbReference>
<comment type="catalytic activity">
    <reaction evidence="1">
        <text>ATP + protein L-histidine = ADP + protein N-phospho-L-histidine.</text>
        <dbReference type="EC" id="2.7.13.3"/>
    </reaction>
</comment>
<dbReference type="InterPro" id="IPR003661">
    <property type="entry name" value="HisK_dim/P_dom"/>
</dbReference>
<dbReference type="Gene3D" id="3.40.50.2300">
    <property type="match status" value="1"/>
</dbReference>
<keyword evidence="8" id="KW-0175">Coiled coil</keyword>
<dbReference type="CDD" id="cd00156">
    <property type="entry name" value="REC"/>
    <property type="match status" value="1"/>
</dbReference>
<evidence type="ECO:0000313" key="13">
    <source>
        <dbReference type="EMBL" id="ATC65613.1"/>
    </source>
</evidence>
<keyword evidence="5" id="KW-0808">Transferase</keyword>
<evidence type="ECO:0000256" key="8">
    <source>
        <dbReference type="SAM" id="Coils"/>
    </source>
</evidence>
<dbReference type="InterPro" id="IPR003594">
    <property type="entry name" value="HATPase_dom"/>
</dbReference>
<protein>
    <recommendedName>
        <fullName evidence="3">histidine kinase</fullName>
        <ecNumber evidence="3">2.7.13.3</ecNumber>
    </recommendedName>
</protein>
<dbReference type="InterPro" id="IPR036097">
    <property type="entry name" value="HisK_dim/P_sf"/>
</dbReference>
<evidence type="ECO:0000256" key="6">
    <source>
        <dbReference type="ARBA" id="ARBA00022777"/>
    </source>
</evidence>
<accession>A0A290QAZ2</accession>
<keyword evidence="9" id="KW-1133">Transmembrane helix</keyword>
<dbReference type="PANTHER" id="PTHR43065">
    <property type="entry name" value="SENSOR HISTIDINE KINASE"/>
    <property type="match status" value="1"/>
</dbReference>
<dbReference type="GO" id="GO:0000155">
    <property type="term" value="F:phosphorelay sensor kinase activity"/>
    <property type="evidence" value="ECO:0007669"/>
    <property type="project" value="InterPro"/>
</dbReference>
<dbReference type="GO" id="GO:0016020">
    <property type="term" value="C:membrane"/>
    <property type="evidence" value="ECO:0007669"/>
    <property type="project" value="UniProtKB-SubCell"/>
</dbReference>
<dbReference type="InterPro" id="IPR001789">
    <property type="entry name" value="Sig_transdc_resp-reg_receiver"/>
</dbReference>
<dbReference type="Pfam" id="PF02518">
    <property type="entry name" value="HATPase_c"/>
    <property type="match status" value="1"/>
</dbReference>
<dbReference type="PROSITE" id="PS50109">
    <property type="entry name" value="HIS_KIN"/>
    <property type="match status" value="1"/>
</dbReference>